<dbReference type="Pfam" id="PF25967">
    <property type="entry name" value="RND-MFP_C"/>
    <property type="match status" value="1"/>
</dbReference>
<gene>
    <name evidence="8" type="ORF">IAI60_07995</name>
</gene>
<dbReference type="NCBIfam" id="TIGR01730">
    <property type="entry name" value="RND_mfp"/>
    <property type="match status" value="1"/>
</dbReference>
<dbReference type="InterPro" id="IPR006143">
    <property type="entry name" value="RND_pump_MFP"/>
</dbReference>
<accession>A0ABS3KAP9</accession>
<dbReference type="InterPro" id="IPR058627">
    <property type="entry name" value="MdtA-like_C"/>
</dbReference>
<dbReference type="PANTHER" id="PTHR30158">
    <property type="entry name" value="ACRA/E-RELATED COMPONENT OF DRUG EFFLUX TRANSPORTER"/>
    <property type="match status" value="1"/>
</dbReference>
<dbReference type="Pfam" id="PF25944">
    <property type="entry name" value="Beta-barrel_RND"/>
    <property type="match status" value="1"/>
</dbReference>
<organism evidence="8 9">
    <name type="scientific">Roseomonas marmotae</name>
    <dbReference type="NCBI Taxonomy" id="2768161"/>
    <lineage>
        <taxon>Bacteria</taxon>
        <taxon>Pseudomonadati</taxon>
        <taxon>Pseudomonadota</taxon>
        <taxon>Alphaproteobacteria</taxon>
        <taxon>Acetobacterales</taxon>
        <taxon>Roseomonadaceae</taxon>
        <taxon>Roseomonas</taxon>
    </lineage>
</organism>
<dbReference type="InterPro" id="IPR058625">
    <property type="entry name" value="MdtA-like_BSH"/>
</dbReference>
<evidence type="ECO:0000256" key="3">
    <source>
        <dbReference type="SAM" id="SignalP"/>
    </source>
</evidence>
<protein>
    <submittedName>
        <fullName evidence="8">Efflux RND transporter periplasmic adaptor subunit</fullName>
    </submittedName>
</protein>
<reference evidence="8 9" key="1">
    <citation type="submission" date="2020-09" db="EMBL/GenBank/DDBJ databases">
        <title>Roseomonas.</title>
        <authorList>
            <person name="Zhu W."/>
        </authorList>
    </citation>
    <scope>NUCLEOTIDE SEQUENCE [LARGE SCALE GENOMIC DNA]</scope>
    <source>
        <strain evidence="8 9">1311</strain>
    </source>
</reference>
<name>A0ABS3KAP9_9PROT</name>
<keyword evidence="3" id="KW-0732">Signal</keyword>
<dbReference type="Gene3D" id="1.10.287.470">
    <property type="entry name" value="Helix hairpin bin"/>
    <property type="match status" value="1"/>
</dbReference>
<dbReference type="Pfam" id="PF25917">
    <property type="entry name" value="BSH_RND"/>
    <property type="match status" value="1"/>
</dbReference>
<evidence type="ECO:0000259" key="5">
    <source>
        <dbReference type="Pfam" id="PF25917"/>
    </source>
</evidence>
<comment type="subcellular location">
    <subcellularLocation>
        <location evidence="1">Cell envelope</location>
    </subcellularLocation>
</comment>
<dbReference type="EMBL" id="JACTNF010000006">
    <property type="protein sequence ID" value="MBO1074548.1"/>
    <property type="molecule type" value="Genomic_DNA"/>
</dbReference>
<dbReference type="Pfam" id="PF25876">
    <property type="entry name" value="HH_MFP_RND"/>
    <property type="match status" value="1"/>
</dbReference>
<dbReference type="PANTHER" id="PTHR30158:SF3">
    <property type="entry name" value="MULTIDRUG EFFLUX PUMP SUBUNIT ACRA-RELATED"/>
    <property type="match status" value="1"/>
</dbReference>
<dbReference type="Proteomes" id="UP001518990">
    <property type="component" value="Unassembled WGS sequence"/>
</dbReference>
<dbReference type="PROSITE" id="PS51257">
    <property type="entry name" value="PROKAR_LIPOPROTEIN"/>
    <property type="match status" value="1"/>
</dbReference>
<dbReference type="InterPro" id="IPR058626">
    <property type="entry name" value="MdtA-like_b-barrel"/>
</dbReference>
<dbReference type="Gene3D" id="2.40.420.20">
    <property type="match status" value="1"/>
</dbReference>
<evidence type="ECO:0000259" key="4">
    <source>
        <dbReference type="Pfam" id="PF25876"/>
    </source>
</evidence>
<feature type="signal peptide" evidence="3">
    <location>
        <begin position="1"/>
        <end position="28"/>
    </location>
</feature>
<evidence type="ECO:0000259" key="7">
    <source>
        <dbReference type="Pfam" id="PF25967"/>
    </source>
</evidence>
<dbReference type="Gene3D" id="2.40.30.170">
    <property type="match status" value="1"/>
</dbReference>
<proteinExistence type="inferred from homology"/>
<dbReference type="Gene3D" id="2.40.50.100">
    <property type="match status" value="1"/>
</dbReference>
<evidence type="ECO:0000256" key="1">
    <source>
        <dbReference type="ARBA" id="ARBA00004196"/>
    </source>
</evidence>
<dbReference type="RefSeq" id="WP_207446175.1">
    <property type="nucleotide sequence ID" value="NZ_CP061094.1"/>
</dbReference>
<feature type="domain" description="Multidrug resistance protein MdtA-like C-terminal permuted SH3" evidence="7">
    <location>
        <begin position="311"/>
        <end position="373"/>
    </location>
</feature>
<evidence type="ECO:0000256" key="2">
    <source>
        <dbReference type="ARBA" id="ARBA00009477"/>
    </source>
</evidence>
<dbReference type="InterPro" id="IPR058624">
    <property type="entry name" value="MdtA-like_HH"/>
</dbReference>
<comment type="similarity">
    <text evidence="2">Belongs to the membrane fusion protein (MFP) (TC 8.A.1) family.</text>
</comment>
<comment type="caution">
    <text evidence="8">The sequence shown here is derived from an EMBL/GenBank/DDBJ whole genome shotgun (WGS) entry which is preliminary data.</text>
</comment>
<sequence length="404" mass="43380">MPKPKPPSARPRSWLALPVLLLALPLLAACKDEVQAARPAAPPPPVSVIRLQPESVAIRTVLPGRTAPYQVAEIRPQVSGLLQEKLFREGAAVEAAQPLFQIDPAPYRAALASAEANQARAEATLQDARATTSRYRPLVGQNAVSRMAYDKAIATQAQAEAEVAGAKAAVQSARIDLERTRITSPISGRTGRSNLTVGALVTANQAAELLTVTQLDPILVDVTQPAEALLRLRREMQEGLMRRGEDDTVEVRLALGDGTEYPLPGRLQFAEATVDRDTGSVTMRAVFPNPDGMLMPGMFVRARLEAGVAQNALLVPQQAVTRNARGEATTLVVDEQGAVRQRVIETRQAIGNQWLVTSGLSAGERVVVQGMQRVRDGVKPEVREITLQELEQGRPALAAAQARG</sequence>
<feature type="domain" description="Multidrug resistance protein MdtA-like alpha-helical hairpin" evidence="4">
    <location>
        <begin position="111"/>
        <end position="179"/>
    </location>
</feature>
<evidence type="ECO:0000259" key="6">
    <source>
        <dbReference type="Pfam" id="PF25944"/>
    </source>
</evidence>
<feature type="domain" description="Multidrug resistance protein MdtA-like beta-barrel" evidence="6">
    <location>
        <begin position="217"/>
        <end position="307"/>
    </location>
</feature>
<feature type="domain" description="Multidrug resistance protein MdtA-like barrel-sandwich hybrid" evidence="5">
    <location>
        <begin position="71"/>
        <end position="213"/>
    </location>
</feature>
<keyword evidence="9" id="KW-1185">Reference proteome</keyword>
<evidence type="ECO:0000313" key="9">
    <source>
        <dbReference type="Proteomes" id="UP001518990"/>
    </source>
</evidence>
<dbReference type="SUPFAM" id="SSF111369">
    <property type="entry name" value="HlyD-like secretion proteins"/>
    <property type="match status" value="1"/>
</dbReference>
<feature type="chain" id="PRO_5045524911" evidence="3">
    <location>
        <begin position="29"/>
        <end position="404"/>
    </location>
</feature>
<evidence type="ECO:0000313" key="8">
    <source>
        <dbReference type="EMBL" id="MBO1074548.1"/>
    </source>
</evidence>